<feature type="transmembrane region" description="Helical" evidence="1">
    <location>
        <begin position="20"/>
        <end position="40"/>
    </location>
</feature>
<dbReference type="EMBL" id="AP025523">
    <property type="protein sequence ID" value="BDE05757.1"/>
    <property type="molecule type" value="Genomic_DNA"/>
</dbReference>
<dbReference type="Pfam" id="PF14235">
    <property type="entry name" value="DUF4337"/>
    <property type="match status" value="1"/>
</dbReference>
<sequence>MSKAFEDAHERHASAHEGPRWVPIVAAALAVLAAFSGYLANVRATAAIIAKNDAIVATTHASDTYAEYQAGRLKYYVAQSALDAGVNAGGDAAKLRANATRENAKGPPLLEKAHRFEEDATRMNERSERLLAQHETIEIATTLFEVSIVLVSITALVGSRLLPVSAAIASFAGVAIFLYGLTR</sequence>
<keyword evidence="1" id="KW-0472">Membrane</keyword>
<evidence type="ECO:0000313" key="3">
    <source>
        <dbReference type="Proteomes" id="UP001317532"/>
    </source>
</evidence>
<accession>A0AAN2C9M1</accession>
<feature type="transmembrane region" description="Helical" evidence="1">
    <location>
        <begin position="161"/>
        <end position="181"/>
    </location>
</feature>
<dbReference type="KEGG" id="vab:WPS_10330"/>
<dbReference type="InterPro" id="IPR025570">
    <property type="entry name" value="DUF4337"/>
</dbReference>
<organism evidence="2 3">
    <name type="scientific">Vulcanimicrobium alpinum</name>
    <dbReference type="NCBI Taxonomy" id="3016050"/>
    <lineage>
        <taxon>Bacteria</taxon>
        <taxon>Bacillati</taxon>
        <taxon>Vulcanimicrobiota</taxon>
        <taxon>Vulcanimicrobiia</taxon>
        <taxon>Vulcanimicrobiales</taxon>
        <taxon>Vulcanimicrobiaceae</taxon>
        <taxon>Vulcanimicrobium</taxon>
    </lineage>
</organism>
<gene>
    <name evidence="2" type="ORF">WPS_10330</name>
</gene>
<feature type="transmembrane region" description="Helical" evidence="1">
    <location>
        <begin position="136"/>
        <end position="155"/>
    </location>
</feature>
<keyword evidence="3" id="KW-1185">Reference proteome</keyword>
<dbReference type="AlphaFoldDB" id="A0AAN2C9M1"/>
<evidence type="ECO:0000313" key="2">
    <source>
        <dbReference type="EMBL" id="BDE05757.1"/>
    </source>
</evidence>
<name>A0AAN2C9M1_UNVUL</name>
<keyword evidence="1" id="KW-0812">Transmembrane</keyword>
<protein>
    <recommendedName>
        <fullName evidence="4">DUF4337 domain-containing protein</fullName>
    </recommendedName>
</protein>
<keyword evidence="1" id="KW-1133">Transmembrane helix</keyword>
<dbReference type="Proteomes" id="UP001317532">
    <property type="component" value="Chromosome"/>
</dbReference>
<reference evidence="2 3" key="1">
    <citation type="journal article" date="2022" name="ISME Commun">
        <title>Vulcanimicrobium alpinus gen. nov. sp. nov., the first cultivated representative of the candidate phylum 'Eremiobacterota', is a metabolically versatile aerobic anoxygenic phototroph.</title>
        <authorList>
            <person name="Yabe S."/>
            <person name="Muto K."/>
            <person name="Abe K."/>
            <person name="Yokota A."/>
            <person name="Staudigel H."/>
            <person name="Tebo B.M."/>
        </authorList>
    </citation>
    <scope>NUCLEOTIDE SEQUENCE [LARGE SCALE GENOMIC DNA]</scope>
    <source>
        <strain evidence="2 3">WC8-2</strain>
    </source>
</reference>
<dbReference type="RefSeq" id="WP_317996779.1">
    <property type="nucleotide sequence ID" value="NZ_AP025523.1"/>
</dbReference>
<proteinExistence type="predicted"/>
<evidence type="ECO:0000256" key="1">
    <source>
        <dbReference type="SAM" id="Phobius"/>
    </source>
</evidence>
<evidence type="ECO:0008006" key="4">
    <source>
        <dbReference type="Google" id="ProtNLM"/>
    </source>
</evidence>